<feature type="region of interest" description="Disordered" evidence="1">
    <location>
        <begin position="79"/>
        <end position="121"/>
    </location>
</feature>
<dbReference type="RefSeq" id="XP_052127944.1">
    <property type="nucleotide sequence ID" value="XM_052271984.1"/>
</dbReference>
<feature type="region of interest" description="Disordered" evidence="1">
    <location>
        <begin position="148"/>
        <end position="172"/>
    </location>
</feature>
<feature type="region of interest" description="Disordered" evidence="1">
    <location>
        <begin position="967"/>
        <end position="987"/>
    </location>
</feature>
<dbReference type="InterPro" id="IPR048366">
    <property type="entry name" value="TNP-like_GBD"/>
</dbReference>
<dbReference type="Pfam" id="PF21788">
    <property type="entry name" value="TNP-like_GBD"/>
    <property type="match status" value="1"/>
</dbReference>
<dbReference type="OrthoDB" id="8192384at2759"/>
<evidence type="ECO:0000256" key="1">
    <source>
        <dbReference type="SAM" id="MobiDB-lite"/>
    </source>
</evidence>
<feature type="domain" description="Transposable element P transposase-like RNase H" evidence="2">
    <location>
        <begin position="493"/>
        <end position="640"/>
    </location>
</feature>
<evidence type="ECO:0000313" key="5">
    <source>
        <dbReference type="RefSeq" id="XP_052127944.1"/>
    </source>
</evidence>
<feature type="compositionally biased region" description="Basic residues" evidence="1">
    <location>
        <begin position="22"/>
        <end position="44"/>
    </location>
</feature>
<dbReference type="InterPro" id="IPR048365">
    <property type="entry name" value="TNP-like_RNaseH_N"/>
</dbReference>
<name>A0A9C6X2I0_FRAOC</name>
<dbReference type="Pfam" id="PF21787">
    <property type="entry name" value="TNP-like_RNaseH_N"/>
    <property type="match status" value="1"/>
</dbReference>
<evidence type="ECO:0000313" key="4">
    <source>
        <dbReference type="Proteomes" id="UP000504606"/>
    </source>
</evidence>
<accession>A0A9C6X2I0</accession>
<feature type="region of interest" description="Disordered" evidence="1">
    <location>
        <begin position="1"/>
        <end position="61"/>
    </location>
</feature>
<protein>
    <submittedName>
        <fullName evidence="5">Uncharacterized protein LOC127750386</fullName>
    </submittedName>
</protein>
<dbReference type="KEGG" id="foc:127750386"/>
<feature type="compositionally biased region" description="Low complexity" evidence="1">
    <location>
        <begin position="97"/>
        <end position="118"/>
    </location>
</feature>
<dbReference type="AlphaFoldDB" id="A0A9C6X2I0"/>
<evidence type="ECO:0000259" key="3">
    <source>
        <dbReference type="Pfam" id="PF21788"/>
    </source>
</evidence>
<gene>
    <name evidence="5" type="primary">LOC127750386</name>
</gene>
<dbReference type="Proteomes" id="UP000504606">
    <property type="component" value="Unplaced"/>
</dbReference>
<reference evidence="5" key="1">
    <citation type="submission" date="2025-08" db="UniProtKB">
        <authorList>
            <consortium name="RefSeq"/>
        </authorList>
    </citation>
    <scope>IDENTIFICATION</scope>
    <source>
        <tissue evidence="5">Whole organism</tissue>
    </source>
</reference>
<sequence length="987" mass="111228">MSAAMGGDQTDDTGDNGGKKEKIPRKKHKIPHRRRYTRIKKAKQRPNNPTIENAVEEDIHEEPLDLDVVISAEVCSSPLSTSEHDYARPASATPTVSRPDSTMSRSSSSFSRPGSSLSGCDKNLSVSLPDLSEDNSMSDSLLFSPISSDSCYSPSPQPPSTPQKESEAMFHPPLPPPDILSHLLLGVRNKLLLMLPNFFTPVVDNKGIHVLMIGRRESKAVQRDVFVSSSGVVRIEVHGKPYSSVSILQDVMPPKPLLTEEDTGYFLDRISQIVNKVRLLEICAGMDSVEFKDAWDVTCNGVSESDVFKECRYRETYRSNKCSLLLPAKFWRCKECTKLQPILKRRMEFLQKEEVHENTNTRYLSDQQKDNRLASKQKTIKKQSITIGRLQKRMQELIARKGVKVEKELSDDLTEILQSSNLSISHSLFLQQQLKAVNAKKSCGMRWHPTMIRLALSIYLKSPSAYRSLTESGFIKLPTARTLFDYSHATKIKQGIDTTVLENIAKQVAVEEKSRKQYHTLMADEMHISKNLVVQKSTGEIIGFTNLDELDKEVKILDSYLDNPDKVVEEEMASKIMAFMVRGISSRVKDVIASYPVSNPSARQMYIWTWDIIGALEKSGVRVIAFTCDGAPTNRAFFKLHKPVTVLDSKVIFDTVNKFAPNRVLYFFSDVPHLLKTTRNALFNSRPGKKGTRCLRKNGQTLVWDTIIRLYLSKKDATLRKSYKLNAQSVFPDSYSKMKVHLAASVISKTVANDISSQQWPNTSKLVDFLLKTNNWFDLLNGASTSHGARKNNRRLDPYTQSDLDDFKNNSPTSRFKELFDYLDYLNAWEEEITQKKLQGANMSMMSELGVQQLEEVSFHALEESKNEESEFDSKCLLPHQTLLGIEMSTRAFVGAVSFLIGEGISFVNARSFCQDPLEQNFGKQRQGGGGSSAPNVQQYYFKQRNISTIGQLAAAKRNAGNTEIVNEGNNISSEPLPKRKYVRGKK</sequence>
<keyword evidence="4" id="KW-1185">Reference proteome</keyword>
<evidence type="ECO:0000259" key="2">
    <source>
        <dbReference type="Pfam" id="PF21787"/>
    </source>
</evidence>
<feature type="domain" description="Transposable element P transposase-like GTP-binding insertion" evidence="3">
    <location>
        <begin position="673"/>
        <end position="786"/>
    </location>
</feature>
<organism evidence="4 5">
    <name type="scientific">Frankliniella occidentalis</name>
    <name type="common">Western flower thrips</name>
    <name type="synonym">Euthrips occidentalis</name>
    <dbReference type="NCBI Taxonomy" id="133901"/>
    <lineage>
        <taxon>Eukaryota</taxon>
        <taxon>Metazoa</taxon>
        <taxon>Ecdysozoa</taxon>
        <taxon>Arthropoda</taxon>
        <taxon>Hexapoda</taxon>
        <taxon>Insecta</taxon>
        <taxon>Pterygota</taxon>
        <taxon>Neoptera</taxon>
        <taxon>Paraneoptera</taxon>
        <taxon>Thysanoptera</taxon>
        <taxon>Terebrantia</taxon>
        <taxon>Thripoidea</taxon>
        <taxon>Thripidae</taxon>
        <taxon>Frankliniella</taxon>
    </lineage>
</organism>
<dbReference type="GeneID" id="127750386"/>
<proteinExistence type="predicted"/>